<evidence type="ECO:0000313" key="5">
    <source>
        <dbReference type="Proteomes" id="UP001320119"/>
    </source>
</evidence>
<dbReference type="KEGG" id="marq:MARGE09_P1506"/>
<dbReference type="Pfam" id="PF22352">
    <property type="entry name" value="K319L-like_PKD"/>
    <property type="match status" value="1"/>
</dbReference>
<name>A0AAN2BJS3_9GAMM</name>
<evidence type="ECO:0008006" key="6">
    <source>
        <dbReference type="Google" id="ProtNLM"/>
    </source>
</evidence>
<dbReference type="InterPro" id="IPR008964">
    <property type="entry name" value="Invasin/intimin_cell_adhesion"/>
</dbReference>
<keyword evidence="5" id="KW-1185">Reference proteome</keyword>
<dbReference type="EMBL" id="AP023086">
    <property type="protein sequence ID" value="BCD97305.1"/>
    <property type="molecule type" value="Genomic_DNA"/>
</dbReference>
<dbReference type="PROSITE" id="PS51257">
    <property type="entry name" value="PROKAR_LIPOPROTEIN"/>
    <property type="match status" value="1"/>
</dbReference>
<dbReference type="Proteomes" id="UP001320119">
    <property type="component" value="Chromosome"/>
</dbReference>
<feature type="domain" description="PKD/Chitinase" evidence="2">
    <location>
        <begin position="1907"/>
        <end position="1996"/>
    </location>
</feature>
<feature type="domain" description="PKD/Chitinase" evidence="2">
    <location>
        <begin position="1810"/>
        <end position="1901"/>
    </location>
</feature>
<proteinExistence type="predicted"/>
<feature type="region of interest" description="Disordered" evidence="1">
    <location>
        <begin position="135"/>
        <end position="209"/>
    </location>
</feature>
<dbReference type="InterPro" id="IPR003343">
    <property type="entry name" value="Big_2"/>
</dbReference>
<evidence type="ECO:0000259" key="3">
    <source>
        <dbReference type="SMART" id="SM00635"/>
    </source>
</evidence>
<dbReference type="InterPro" id="IPR013783">
    <property type="entry name" value="Ig-like_fold"/>
</dbReference>
<feature type="domain" description="BIG2" evidence="3">
    <location>
        <begin position="2762"/>
        <end position="2838"/>
    </location>
</feature>
<dbReference type="GO" id="GO:0031410">
    <property type="term" value="C:cytoplasmic vesicle"/>
    <property type="evidence" value="ECO:0007669"/>
    <property type="project" value="TreeGrafter"/>
</dbReference>
<dbReference type="InterPro" id="IPR022409">
    <property type="entry name" value="PKD/Chitinase_dom"/>
</dbReference>
<organism evidence="4 5">
    <name type="scientific">Marinagarivorans cellulosilyticus</name>
    <dbReference type="NCBI Taxonomy" id="2721545"/>
    <lineage>
        <taxon>Bacteria</taxon>
        <taxon>Pseudomonadati</taxon>
        <taxon>Pseudomonadota</taxon>
        <taxon>Gammaproteobacteria</taxon>
        <taxon>Cellvibrionales</taxon>
        <taxon>Cellvibrionaceae</taxon>
        <taxon>Marinagarivorans</taxon>
    </lineage>
</organism>
<evidence type="ECO:0000313" key="4">
    <source>
        <dbReference type="EMBL" id="BCD97305.1"/>
    </source>
</evidence>
<reference evidence="4 5" key="1">
    <citation type="journal article" date="2022" name="IScience">
        <title>An ultrasensitive nanofiber-based assay for enzymatic hydrolysis and deep-sea microbial degradation of cellulose.</title>
        <authorList>
            <person name="Tsudome M."/>
            <person name="Tachioka M."/>
            <person name="Miyazaki M."/>
            <person name="Uchimura K."/>
            <person name="Tsuda M."/>
            <person name="Takaki Y."/>
            <person name="Deguchi S."/>
        </authorList>
    </citation>
    <scope>NUCLEOTIDE SEQUENCE [LARGE SCALE GENOMIC DNA]</scope>
    <source>
        <strain evidence="4 5">GE09</strain>
    </source>
</reference>
<accession>A0AAN2BJS3</accession>
<sequence length="3908" mass="412932">MTFSARTLVVALICSSFLGGCFNKSEKQEWEVEPDGQQSTFAVPQKVSNKVEPEYLSARVRLNNGDWQPLTISGGSATGRMEDIPEGAHSITVQFVYNDPRYGELVLAETTQPVTITAGQRTRLEIADNDYDLSRFDDDSDGISNADELDQATDPTDAMDPPSAISSSVGDSSSAPSSSSSVSESSSSESTSSETNSSSSEAGSSSSDGNIIEVPVLMANAGDDVSIQEGDEVQLVGQALNASASVSYSWRYLGMGQPVLTGANTPILTFTAGNYLAEQVFTFELTITQGGESSSDTVDVTVAAVNEAPIVTFVPTQRTVASNAAVELVPFQHSDPESQPLTYSWMPSALNPVAVDDFSFNNEIATFTAPTPETANESLTLVFELTVSDGVNQTTQPVTVIAQGGNKAPVARITAANDATSVAENSSLVLSGSTSTDDYTSAANLSYQWVLESDVAFDLGITDWTAQDITVIAPNLAANQTVQLSLVVTDDSTPALSSAKVFFDLDITAENDPAVVTIPPVGAAAPGAIVTLAATVNDPDFEHQDLTYTYTWSEPVGYAGLLDNPNSATTTFTAPADLMDETTLEFGLQVTQVGVGSLPIASVPAHVVVGVGYFAPTAVAGLAAPAVATTESTAFDLTAAMSIPGSQAIASYNWTTDCTDGAIANENTAIATFTPANRLDDYSCNFILTVADAATPATDSSTDTLAVTITATDEAPTLVAPTPITATAGAEVILTASGTDPEGQALNFTWSAEDAGIALTNADTAQATFTAPNVATATSFTFTVTLDDGNADNLQTQNVVVQLGGNNTAPVAVITPVAGDLVPEASPVVLSGEASNDDFTDSASLTYQWRLITTTAYDLGITDFTQSTLSFNTPNLAEQISLQFELVVTDEQGEPSEPETYTVTVDAINAKPEVSVQPNPVNVAANTEVTLTAEVTNEDQDQAAIAYTYTWTAPAGYENLIPAGNSGNTLTFIAPAIMVDSQAFDFTVAATEDVTGGETSAAVTALINVQRGYIAPTASAALVGGGTTLEEDVAASLTAAGSVDGTNLITTYNWTTTCAGQLTDATAEVASFTASNTLVAQNCDFTLTVSDGEIDGTSAVKLAVTINAGDDAPTVIAPALAINANAGMPIALSGITVRDLDTAPASLSYSWTSNDSEALQLLSSTTELAPTFTPASAAEETFITFTLTVIDGGEANRTAAENAVSSANIDVMVAANNDTPKADISLVMPASATDIAENTGVTLQAIPQAGNTEIDLFTAANDLTYTWTPNTALAALGVASASGQGLDQFSFAIDDLEAPVADLMVTLQVKDEQGATSTAVDYSFAIKAENAAPELTLNAPTAVNGGDTITFQAVASDPESIRALSYSWQQLDETGSALAANDPTAVSCDEGNTSNTCSFEAPTSNDDQSFTFEVTVAEQGSEDFLKETTASKTVTVTSGYIAPVLALSLNAPVSEGATATIAANVTTMGTAAITAYDWSESTCLGQPVLADFSTATASTLTFVTPGQQKADYTCDIQLTVTDATDSTITVPALSINVTAIDDIPVAVITDRTLTISGHDPEDITDERLDGSTSTDEEGDALYYQWSQDPADAVQVNWLSRGETDGQAFFAVPQQPTQTTLNFSLTVCDAENDPERCDATPAEIAITVAPTNQAPIAIISVNDVEVAGANDEFGRFTANETNHPAQREADEGEVQVTLSAADSSDSATPNAQLSYRWSLAGTQGGTTIDLGEYENVTAWAEGELGLNPDDWSAESLTFITPNFTEDRDLLFTVAVSDGELSVSKDLILTIAADNDVPQGVAGYLDSSFQVVAAEQINAVSGQTISVDGGLSIDADDGIVSYVWSIENADNTNVVFYDTPVGVRRGLTVPSAPNGADIVLRLTVTDVAGNTSADDIVIVVAPSDMENPVASAIVDTTPILDNTVGAEIRSTSTDDTGIASYLWSSANSEITFTTDDQSVGIFDVSGMPAAGAATITLTVTDAAGKTDSIDVPVTIEASYSPWEFALVVTSPLPADPAYDAIEEQSEIVITAQAVTQGTNAITEYNWGESTCSYTAPSGQPFTNPAVTDFSVFSDSNTLTFAPIAFVYQDYTCDIKLTALDGEGAPVNAEISIDISADNDPAVAVAGALISGVETEVDNLTVNASGVVNLVAIEASDSDTMLRQGDIYWEIIEPEYADLFVFSSHLQRDTDLTIPSIPEGAEVTVRLNVSGVFDEIRLTVEALPEQDPLNFVDNEGNEIPGDGSYVYEAFVGDDVFSLPVIGGLGNGDVSYSSSDEFVAAVDPLTGVVTIGLTSGEAVITVVKKGGEAFQDSSATYTVKSLTYAGARAPLVDKPFASGISVIDLNDRVKHFDTTHGDVTEGAYKNAEVFFNVGSQIYGTNVNRRFWGAEDVHPDLASSDIIDLFLVEQRLYVLLNGGSGFDGGAVLVFDTSQTLADGLDAKTLERIDFPGLTLTDSHLFGGQLYIAFDGADSGITTLTFNGEGISSSANYPVEGKITYLSDNGDRLAYARVFDDKYFVGLLGHDLADSYLEKQVGGVDILGNTGQHFWFFTGEESKFVVEKLTGEQRFVGTFSTFDETQTLISGLNDSETSLLVGHELFGLNQFAGPLGPNHTVLRGLATNDPVNPYQSKRVEIFNSNGQDITLDKDELIITSYNNYVHKINLSDRVQLSGERHTVFYGDVVKYSASWSLDEAIVDGVKCFVSGGTCTVTNIDLVDKTADIIWQMPSQDGAEGTDQFELIVAAGSEFYYTANHDWVVAEVDSRDQQTALTVPTAPGEIVIGETFSFAANGGRGTGEYVYLSSNPSIALVDPVTGDVTWVSEGNVTLTVIKMGDKDFAPAYQTLNAVVTPPSITANITAAPEQIFDASFAFDVSASVTGADANTAFEWVAINPDGTRNTNITFEDVEVSSGGAIVTGKMRVGEEALSGFDRSTRGDDARNVTLDLQVNGETILRADPTDHLSIMKIVLPFVTVWDTTLVSPSADSSWDYNAVTLDNELLIGTNPDLDYNYLIDWGDGESEALSGDARHTYGSRGVQTVKIVGEFPHLNQAQSSSPRGDEGIKLLTVHRWGDIAWQSMHGFCHICIHLEKIDAKDSPDLSSVTDMSSMFFYAERFNDDISHWDVSNVTNMNRMFAVAKAFNQDLNSESWNVSNVRNFGYMFNLAEKFNGNISTWITSAATNMRSMFQGALSFDQDLSSWNIESVNYIDGAGSPDGMANMFSGVQLPTQNYDAMLIAWAAQNVQPNNKFNAGDSQYTIAAAAARKQLEDKGWTITDGGMVPIVEVRPHELMEGGVSKGFVIAPLPDAPVITNYDWSQSTCPDGSGGTLAILENVTGDTSGSVTITPPNFGSDPFVCDIVVELTLADGALITLNHPLTVTPLSLSFRDDSELPLTEIKMFVGDSPTEVLVDNLDAATQIFNLSGCNGITSRQPFAANHISIEPGTFSEHCELQVVGRASLEVFATLPLSVENYQGPSTDILTSSVKLGSAVPAFKGRVSWPGISELSLKVKVVDEGIALLPDLSNKRALLVDVRDASNPRVAHVYNRQSVNGALDSVDLKDGKLYAAWRSGEAGIEDFIEVVGLAGQSFELDAGRITSFGSITYNNHPDSTIVKDGRLFSAGHESSGVFVYDTLSGESGSFPVTSWVSTRLFFVGDSLVFYGHPPAPINGSLVSLGDTTIGSDNLTDSISTNIGVMAYGNNAFFTVVNSKSLLVREYTNGQFSSELLVDLLPSEGDMELGGRAVANDKYLFVAGSRDNGSTLRPRYIFKFDISDLANIKLVSEYGVNIESSAAIAPQGLHNNSVIAGEFLQNLYVYDTEASLRVLGKEHDLVGGQTLSYDIEWDEFATDPASLDCVATIGDCSVPIETIDFVQRTATAVWDLPSVTSVEQHEIQIIIGGDNFMTSDFDRVSISSN</sequence>
<feature type="domain" description="PKD/Chitinase" evidence="2">
    <location>
        <begin position="716"/>
        <end position="804"/>
    </location>
</feature>
<evidence type="ECO:0000259" key="2">
    <source>
        <dbReference type="SMART" id="SM00089"/>
    </source>
</evidence>
<dbReference type="Gene3D" id="2.60.40.1080">
    <property type="match status" value="2"/>
</dbReference>
<dbReference type="RefSeq" id="WP_236986777.1">
    <property type="nucleotide sequence ID" value="NZ_AP023086.1"/>
</dbReference>
<dbReference type="InterPro" id="IPR029865">
    <property type="entry name" value="KIAA0319-like"/>
</dbReference>
<feature type="domain" description="BIG2" evidence="3">
    <location>
        <begin position="715"/>
        <end position="796"/>
    </location>
</feature>
<dbReference type="GO" id="GO:0005886">
    <property type="term" value="C:plasma membrane"/>
    <property type="evidence" value="ECO:0007669"/>
    <property type="project" value="TreeGrafter"/>
</dbReference>
<evidence type="ECO:0000256" key="1">
    <source>
        <dbReference type="SAM" id="MobiDB-lite"/>
    </source>
</evidence>
<dbReference type="SMART" id="SM00635">
    <property type="entry name" value="BID_2"/>
    <property type="match status" value="3"/>
</dbReference>
<protein>
    <recommendedName>
        <fullName evidence="6">Ig-like domain-containing protein</fullName>
    </recommendedName>
</protein>
<gene>
    <name evidence="4" type="ORF">MARGE09_P1506</name>
</gene>
<dbReference type="SUPFAM" id="SSF49373">
    <property type="entry name" value="Invasin/intimin cell-adhesion fragments"/>
    <property type="match status" value="2"/>
</dbReference>
<dbReference type="PANTHER" id="PTHR46182:SF1">
    <property type="entry name" value="DYSLEXIA-ASSOCIATED PROTEIN KIAA0319"/>
    <property type="match status" value="1"/>
</dbReference>
<dbReference type="SMART" id="SM00089">
    <property type="entry name" value="PKD"/>
    <property type="match status" value="4"/>
</dbReference>
<dbReference type="PANTHER" id="PTHR46182">
    <property type="entry name" value="FI19480P1"/>
    <property type="match status" value="1"/>
</dbReference>
<dbReference type="Pfam" id="PF03382">
    <property type="entry name" value="DUF285"/>
    <property type="match status" value="1"/>
</dbReference>
<dbReference type="Gene3D" id="2.60.40.10">
    <property type="entry name" value="Immunoglobulins"/>
    <property type="match status" value="10"/>
</dbReference>
<dbReference type="InterPro" id="IPR005046">
    <property type="entry name" value="DUF285"/>
</dbReference>
<feature type="compositionally biased region" description="Low complexity" evidence="1">
    <location>
        <begin position="162"/>
        <end position="209"/>
    </location>
</feature>
<feature type="domain" description="BIG2" evidence="3">
    <location>
        <begin position="2230"/>
        <end position="2315"/>
    </location>
</feature>
<feature type="domain" description="PKD/Chitinase" evidence="2">
    <location>
        <begin position="216"/>
        <end position="305"/>
    </location>
</feature>